<evidence type="ECO:0000256" key="9">
    <source>
        <dbReference type="ARBA" id="ARBA00023239"/>
    </source>
</evidence>
<keyword evidence="9 10" id="KW-0456">Lyase</keyword>
<evidence type="ECO:0000256" key="10">
    <source>
        <dbReference type="RuleBase" id="RU363130"/>
    </source>
</evidence>
<dbReference type="PANTHER" id="PTHR12743:SF0">
    <property type="entry name" value="HOLOCYTOCHROME C-TYPE SYNTHASE"/>
    <property type="match status" value="1"/>
</dbReference>
<dbReference type="GO" id="GO:0005743">
    <property type="term" value="C:mitochondrial inner membrane"/>
    <property type="evidence" value="ECO:0007669"/>
    <property type="project" value="UniProtKB-SubCell"/>
</dbReference>
<dbReference type="Pfam" id="PF01265">
    <property type="entry name" value="Cyto_heme_lyase"/>
    <property type="match status" value="1"/>
</dbReference>
<keyword evidence="5 10" id="KW-0999">Mitochondrion inner membrane</keyword>
<dbReference type="PROSITE" id="PS00821">
    <property type="entry name" value="CYTO_HEME_LYASE_1"/>
    <property type="match status" value="1"/>
</dbReference>
<dbReference type="Proteomes" id="UP000267251">
    <property type="component" value="Unassembled WGS sequence"/>
</dbReference>
<evidence type="ECO:0000256" key="1">
    <source>
        <dbReference type="ARBA" id="ARBA00004273"/>
    </source>
</evidence>
<dbReference type="InterPro" id="IPR000511">
    <property type="entry name" value="Holocyt_c/c1_synthase"/>
</dbReference>
<protein>
    <recommendedName>
        <fullName evidence="10">Holocytochrome c-type synthase</fullName>
        <ecNumber evidence="10">4.4.1.17</ecNumber>
    </recommendedName>
</protein>
<dbReference type="GO" id="GO:0004408">
    <property type="term" value="F:holocytochrome-c synthase activity"/>
    <property type="evidence" value="ECO:0007669"/>
    <property type="project" value="UniProtKB-EC"/>
</dbReference>
<name>A0A4V1IYA9_9FUNG</name>
<comment type="function">
    <text evidence="10">Lyase that catalyzes the covalent linking of the heme group to the cytochrome C apoprotein to produce the mature functional cytochrome.</text>
</comment>
<evidence type="ECO:0000256" key="11">
    <source>
        <dbReference type="SAM" id="MobiDB-lite"/>
    </source>
</evidence>
<evidence type="ECO:0000256" key="6">
    <source>
        <dbReference type="ARBA" id="ARBA00023004"/>
    </source>
</evidence>
<keyword evidence="8 10" id="KW-0472">Membrane</keyword>
<gene>
    <name evidence="12" type="ORF">BJ684DRAFT_19639</name>
</gene>
<sequence>MPSTANQTPAQNQRIPLSKDRAASTIPMSEEGAGVWMYPSEQMFFNAMRRKQWDAREQDMGVIVPMHNAVNERCWQEILLWEKNASSPCGQPKLTKFIGRPQELSPKARILTWLGYKAPFDRHDWYVDRCGTPVRYIIDFYTGKAPPKGSPLEGLPSFYLDVRPEVSVAGVFARAKRLWQDYC</sequence>
<feature type="compositionally biased region" description="Polar residues" evidence="11">
    <location>
        <begin position="1"/>
        <end position="15"/>
    </location>
</feature>
<dbReference type="PROSITE" id="PS00822">
    <property type="entry name" value="CYTO_HEME_LYASE_2"/>
    <property type="match status" value="1"/>
</dbReference>
<keyword evidence="6 10" id="KW-0408">Iron</keyword>
<dbReference type="EC" id="4.4.1.17" evidence="10"/>
<proteinExistence type="inferred from homology"/>
<accession>A0A4V1IYA9</accession>
<dbReference type="GO" id="GO:0046872">
    <property type="term" value="F:metal ion binding"/>
    <property type="evidence" value="ECO:0007669"/>
    <property type="project" value="UniProtKB-KW"/>
</dbReference>
<evidence type="ECO:0000256" key="2">
    <source>
        <dbReference type="ARBA" id="ARBA00007255"/>
    </source>
</evidence>
<keyword evidence="3 10" id="KW-0349">Heme</keyword>
<feature type="region of interest" description="Disordered" evidence="11">
    <location>
        <begin position="1"/>
        <end position="24"/>
    </location>
</feature>
<dbReference type="PANTHER" id="PTHR12743">
    <property type="entry name" value="CYTOCHROME C1 HEME LYASE"/>
    <property type="match status" value="1"/>
</dbReference>
<keyword evidence="7 10" id="KW-0496">Mitochondrion</keyword>
<evidence type="ECO:0000256" key="3">
    <source>
        <dbReference type="ARBA" id="ARBA00022617"/>
    </source>
</evidence>
<comment type="catalytic activity">
    <reaction evidence="10">
        <text>holo-[cytochrome c] = apo-[cytochrome c] + heme b</text>
        <dbReference type="Rhea" id="RHEA:22648"/>
        <dbReference type="Rhea" id="RHEA-COMP:10725"/>
        <dbReference type="Rhea" id="RHEA-COMP:10726"/>
        <dbReference type="ChEBI" id="CHEBI:29950"/>
        <dbReference type="ChEBI" id="CHEBI:60344"/>
        <dbReference type="ChEBI" id="CHEBI:83739"/>
        <dbReference type="EC" id="4.4.1.17"/>
    </reaction>
</comment>
<evidence type="ECO:0000256" key="5">
    <source>
        <dbReference type="ARBA" id="ARBA00022792"/>
    </source>
</evidence>
<evidence type="ECO:0000313" key="12">
    <source>
        <dbReference type="EMBL" id="RKP13919.1"/>
    </source>
</evidence>
<reference evidence="13" key="1">
    <citation type="journal article" date="2018" name="Nat. Microbiol.">
        <title>Leveraging single-cell genomics to expand the fungal tree of life.</title>
        <authorList>
            <person name="Ahrendt S.R."/>
            <person name="Quandt C.A."/>
            <person name="Ciobanu D."/>
            <person name="Clum A."/>
            <person name="Salamov A."/>
            <person name="Andreopoulos B."/>
            <person name="Cheng J.F."/>
            <person name="Woyke T."/>
            <person name="Pelin A."/>
            <person name="Henrissat B."/>
            <person name="Reynolds N.K."/>
            <person name="Benny G.L."/>
            <person name="Smith M.E."/>
            <person name="James T.Y."/>
            <person name="Grigoriev I.V."/>
        </authorList>
    </citation>
    <scope>NUCLEOTIDE SEQUENCE [LARGE SCALE GENOMIC DNA]</scope>
</reference>
<comment type="similarity">
    <text evidence="2 10">Belongs to the cytochrome c-type heme lyase family.</text>
</comment>
<dbReference type="OrthoDB" id="4243at2759"/>
<evidence type="ECO:0000256" key="4">
    <source>
        <dbReference type="ARBA" id="ARBA00022723"/>
    </source>
</evidence>
<evidence type="ECO:0000256" key="7">
    <source>
        <dbReference type="ARBA" id="ARBA00023128"/>
    </source>
</evidence>
<keyword evidence="4 10" id="KW-0479">Metal-binding</keyword>
<comment type="subcellular location">
    <subcellularLocation>
        <location evidence="1 10">Mitochondrion inner membrane</location>
    </subcellularLocation>
</comment>
<keyword evidence="13" id="KW-1185">Reference proteome</keyword>
<dbReference type="AlphaFoldDB" id="A0A4V1IYA9"/>
<evidence type="ECO:0000313" key="13">
    <source>
        <dbReference type="Proteomes" id="UP000267251"/>
    </source>
</evidence>
<organism evidence="12 13">
    <name type="scientific">Piptocephalis cylindrospora</name>
    <dbReference type="NCBI Taxonomy" id="1907219"/>
    <lineage>
        <taxon>Eukaryota</taxon>
        <taxon>Fungi</taxon>
        <taxon>Fungi incertae sedis</taxon>
        <taxon>Zoopagomycota</taxon>
        <taxon>Zoopagomycotina</taxon>
        <taxon>Zoopagomycetes</taxon>
        <taxon>Zoopagales</taxon>
        <taxon>Piptocephalidaceae</taxon>
        <taxon>Piptocephalis</taxon>
    </lineage>
</organism>
<evidence type="ECO:0000256" key="8">
    <source>
        <dbReference type="ARBA" id="ARBA00023136"/>
    </source>
</evidence>
<dbReference type="EMBL" id="KZ987920">
    <property type="protein sequence ID" value="RKP13919.1"/>
    <property type="molecule type" value="Genomic_DNA"/>
</dbReference>